<evidence type="ECO:0000256" key="1">
    <source>
        <dbReference type="SAM" id="SignalP"/>
    </source>
</evidence>
<dbReference type="Proteomes" id="UP000592216">
    <property type="component" value="Unassembled WGS sequence"/>
</dbReference>
<accession>A0A850QB66</accession>
<feature type="chain" id="PRO_5032898215" evidence="1">
    <location>
        <begin position="24"/>
        <end position="451"/>
    </location>
</feature>
<proteinExistence type="predicted"/>
<gene>
    <name evidence="2" type="ORF">HJ536_10035</name>
</gene>
<dbReference type="AlphaFoldDB" id="A0A850QB66"/>
<feature type="signal peptide" evidence="1">
    <location>
        <begin position="1"/>
        <end position="23"/>
    </location>
</feature>
<reference evidence="2 3" key="1">
    <citation type="submission" date="2020-04" db="EMBL/GenBank/DDBJ databases">
        <title>Donghicola sp., a member of the Rhodobacteraceae family isolated from mangrove forest in Thailand.</title>
        <authorList>
            <person name="Charoenyingcharoen P."/>
            <person name="Yukphan P."/>
        </authorList>
    </citation>
    <scope>NUCLEOTIDE SEQUENCE [LARGE SCALE GENOMIC DNA]</scope>
    <source>
        <strain evidence="2 3">B5-SW-15</strain>
    </source>
</reference>
<dbReference type="EMBL" id="JABCJE010000003">
    <property type="protein sequence ID" value="NVO23695.1"/>
    <property type="molecule type" value="Genomic_DNA"/>
</dbReference>
<keyword evidence="1" id="KW-0732">Signal</keyword>
<name>A0A850QB66_9RHOB</name>
<dbReference type="InterPro" id="IPR021323">
    <property type="entry name" value="DUF2927"/>
</dbReference>
<protein>
    <submittedName>
        <fullName evidence="2">DUF2927 domain-containing protein</fullName>
    </submittedName>
</protein>
<dbReference type="Pfam" id="PF11150">
    <property type="entry name" value="DUF2927"/>
    <property type="match status" value="1"/>
</dbReference>
<evidence type="ECO:0000313" key="2">
    <source>
        <dbReference type="EMBL" id="NVO23695.1"/>
    </source>
</evidence>
<dbReference type="PROSITE" id="PS51257">
    <property type="entry name" value="PROKAR_LIPOPROTEIN"/>
    <property type="match status" value="1"/>
</dbReference>
<evidence type="ECO:0000313" key="3">
    <source>
        <dbReference type="Proteomes" id="UP000592216"/>
    </source>
</evidence>
<comment type="caution">
    <text evidence="2">The sequence shown here is derived from an EMBL/GenBank/DDBJ whole genome shotgun (WGS) entry which is preliminary data.</text>
</comment>
<sequence length="451" mass="50222">MLHRLLLPVLLVLSACMPTISSYDQPTRAFTADTQMPAMRVFSNPRSQPAFRSNAEIARDILDLSMRLESGRYLPYFTRFEGPITVAVRGNPSPTLTTDLGRLLYRLQTEAGLKITQTNERDANILVNAVTRKDIQRVLPQAACFVAPNVSSLAEYRIARRTNMASWSAMRERKRITIFVPTDVSPQETRDCLHEELAQAIGPLNDLYRLPDSIFNDDNIHTVLTGFDMLVIKAMYAPELHSGMTRPEVANRLPEVLARLNPAGQRPPSKLLPYTPTQWRNNMITAMGPGAGMSARLSAAEAALRIATANHLTDVRMGFNWYAIGLLTERSDPDRSIAAFQNAYQYYQANQGTEIHRAQVASKIATYALHNGNPQMALDYIEPSLAAAIRAENAALLSSLMLLRSEALMRNGMATDARAARVDSLGWARYGFGSERELKQRLRVITGFSPL</sequence>
<organism evidence="2 3">
    <name type="scientific">Donghicola mangrovi</name>
    <dbReference type="NCBI Taxonomy" id="2729614"/>
    <lineage>
        <taxon>Bacteria</taxon>
        <taxon>Pseudomonadati</taxon>
        <taxon>Pseudomonadota</taxon>
        <taxon>Alphaproteobacteria</taxon>
        <taxon>Rhodobacterales</taxon>
        <taxon>Roseobacteraceae</taxon>
        <taxon>Donghicola</taxon>
    </lineage>
</organism>